<feature type="transmembrane region" description="Helical" evidence="1">
    <location>
        <begin position="232"/>
        <end position="251"/>
    </location>
</feature>
<protein>
    <submittedName>
        <fullName evidence="2">Uncharacterized protein</fullName>
    </submittedName>
</protein>
<evidence type="ECO:0000256" key="1">
    <source>
        <dbReference type="SAM" id="Phobius"/>
    </source>
</evidence>
<dbReference type="Proteomes" id="UP000678237">
    <property type="component" value="Unassembled WGS sequence"/>
</dbReference>
<gene>
    <name evidence="2" type="ORF">J4203_01955</name>
</gene>
<organism evidence="2 3">
    <name type="scientific">Candidatus Iainarchaeum sp</name>
    <dbReference type="NCBI Taxonomy" id="3101447"/>
    <lineage>
        <taxon>Archaea</taxon>
        <taxon>Candidatus Iainarchaeota</taxon>
        <taxon>Candidatus Iainarchaeia</taxon>
        <taxon>Candidatus Iainarchaeales</taxon>
        <taxon>Candidatus Iainarchaeaceae</taxon>
        <taxon>Candidatus Iainarchaeum</taxon>
    </lineage>
</organism>
<reference evidence="2" key="1">
    <citation type="submission" date="2021-03" db="EMBL/GenBank/DDBJ databases">
        <authorList>
            <person name="Jaffe A."/>
        </authorList>
    </citation>
    <scope>NUCLEOTIDE SEQUENCE</scope>
    <source>
        <strain evidence="2">RIFCSPLOWO2_01_FULL_58_19</strain>
    </source>
</reference>
<keyword evidence="1" id="KW-0812">Transmembrane</keyword>
<name>A0A8T4L6U4_9ARCH</name>
<evidence type="ECO:0000313" key="3">
    <source>
        <dbReference type="Proteomes" id="UP000678237"/>
    </source>
</evidence>
<keyword evidence="1" id="KW-1133">Transmembrane helix</keyword>
<sequence>MKREQPGWAVVLACLAFFSLLPGALADLGPKPTAEAMLSVDGKPFQNALVSLQECVETAGGPNEDYSLGGLGAAQAWVSGNGVQALLRDEEGTEAVAPLQGRQLEKARAFVRPAWDAEKKCYWQPAYRAFAACEKAACTFTYMVPQAFRLTVLDLDSGAVFTSRELKRTGFNAVYEIGFDSGTGQGKAIETSLTGDWQLSLFVALLLATLVIELFVGALAAHFWLKRPARTFFVPVAIGNLASYPLVFFGLRALPAGFAEGLLLLELGAFALEAMVLKKMTGLTWKQALACSAGMNLASFAVGGLPLAFT</sequence>
<comment type="caution">
    <text evidence="2">The sequence shown here is derived from an EMBL/GenBank/DDBJ whole genome shotgun (WGS) entry which is preliminary data.</text>
</comment>
<evidence type="ECO:0000313" key="2">
    <source>
        <dbReference type="EMBL" id="MBS3062611.1"/>
    </source>
</evidence>
<proteinExistence type="predicted"/>
<accession>A0A8T4L6U4</accession>
<keyword evidence="1" id="KW-0472">Membrane</keyword>
<dbReference type="AlphaFoldDB" id="A0A8T4L6U4"/>
<dbReference type="EMBL" id="JAGVWE010000002">
    <property type="protein sequence ID" value="MBS3062611.1"/>
    <property type="molecule type" value="Genomic_DNA"/>
</dbReference>
<feature type="transmembrane region" description="Helical" evidence="1">
    <location>
        <begin position="199"/>
        <end position="225"/>
    </location>
</feature>
<reference evidence="2" key="2">
    <citation type="submission" date="2021-05" db="EMBL/GenBank/DDBJ databases">
        <title>Protein family content uncovers lineage relationships and bacterial pathway maintenance mechanisms in DPANN archaea.</title>
        <authorList>
            <person name="Castelle C.J."/>
            <person name="Meheust R."/>
            <person name="Jaffe A.L."/>
            <person name="Seitz K."/>
            <person name="Gong X."/>
            <person name="Baker B.J."/>
            <person name="Banfield J.F."/>
        </authorList>
    </citation>
    <scope>NUCLEOTIDE SEQUENCE</scope>
    <source>
        <strain evidence="2">RIFCSPLOWO2_01_FULL_58_19</strain>
    </source>
</reference>
<feature type="transmembrane region" description="Helical" evidence="1">
    <location>
        <begin position="289"/>
        <end position="309"/>
    </location>
</feature>